<evidence type="ECO:0000313" key="7">
    <source>
        <dbReference type="EMBL" id="MDO7849399.1"/>
    </source>
</evidence>
<dbReference type="EMBL" id="JAUQSX010000016">
    <property type="protein sequence ID" value="MDO7849399.1"/>
    <property type="molecule type" value="Genomic_DNA"/>
</dbReference>
<comment type="catalytic activity">
    <reaction evidence="4">
        <text>a 2'-deoxyadenosine in DNA + S-adenosyl-L-methionine = an N(6)-methyl-2'-deoxyadenosine in DNA + S-adenosyl-L-homocysteine + H(+)</text>
        <dbReference type="Rhea" id="RHEA:15197"/>
        <dbReference type="Rhea" id="RHEA-COMP:12418"/>
        <dbReference type="Rhea" id="RHEA-COMP:12419"/>
        <dbReference type="ChEBI" id="CHEBI:15378"/>
        <dbReference type="ChEBI" id="CHEBI:57856"/>
        <dbReference type="ChEBI" id="CHEBI:59789"/>
        <dbReference type="ChEBI" id="CHEBI:90615"/>
        <dbReference type="ChEBI" id="CHEBI:90616"/>
        <dbReference type="EC" id="2.1.1.72"/>
    </reaction>
</comment>
<feature type="domain" description="MmeI-like DNA-methyltransferase" evidence="6">
    <location>
        <begin position="285"/>
        <end position="438"/>
    </location>
</feature>
<dbReference type="SUPFAM" id="SSF53335">
    <property type="entry name" value="S-adenosyl-L-methionine-dependent methyltransferases"/>
    <property type="match status" value="1"/>
</dbReference>
<dbReference type="InterPro" id="IPR046816">
    <property type="entry name" value="MmeI_Mtase"/>
</dbReference>
<evidence type="ECO:0000259" key="5">
    <source>
        <dbReference type="Pfam" id="PF20465"/>
    </source>
</evidence>
<keyword evidence="2" id="KW-0489">Methyltransferase</keyword>
<sequence>MMQAARQQALGYVRALPPDESRPLFVLVVDVGYCIDVYSNFAGVGDSFVPFPDQARFRLPLAALADEGTRALLRQVWAAPRKLDPSRRAARVTRELAGYLAGYLAGVSAQLERAGHAPEVVAQFLMRCLFTMFSEDVGLIPKASFTSMLRTYSTPELRKFLPDALRGLWATMDTGGFSPDLKARLRRFNGKLFHDATALPLTPDQMALLLKAAEADWTEVEPAIFGTLLERALDPRERHSLGAHYTPRRYVERLVLPTVLEPLCREWTAAQAASARRIDEGQPKEARQELVRFLTRLTSLRILDPACGSGNFLYVTLEHLKRLEGEVLAAINAFGQTGLLDLGGGTTVSPRQLLGLELNPRAAAIAHVVLRIGYLQWHLRTHGITQLAEPLLDEYQNIRQQDAVLTYNEGFQNAKPTVWPEADFIIGNPPFVGDKAMRGALGGDYVDALRKTYKGVVPESADA</sequence>
<dbReference type="RefSeq" id="WP_305014067.1">
    <property type="nucleotide sequence ID" value="NZ_JAUQSX010000016.1"/>
</dbReference>
<reference evidence="7" key="1">
    <citation type="submission" date="2023-07" db="EMBL/GenBank/DDBJ databases">
        <authorList>
            <person name="Kim M.K."/>
        </authorList>
    </citation>
    <scope>NUCLEOTIDE SEQUENCE</scope>
    <source>
        <strain evidence="7">M29</strain>
    </source>
</reference>
<evidence type="ECO:0000259" key="6">
    <source>
        <dbReference type="Pfam" id="PF20473"/>
    </source>
</evidence>
<organism evidence="7 8">
    <name type="scientific">Hymenobacter mellowenesis</name>
    <dbReference type="NCBI Taxonomy" id="3063995"/>
    <lineage>
        <taxon>Bacteria</taxon>
        <taxon>Pseudomonadati</taxon>
        <taxon>Bacteroidota</taxon>
        <taxon>Cytophagia</taxon>
        <taxon>Cytophagales</taxon>
        <taxon>Hymenobacteraceae</taxon>
        <taxon>Hymenobacter</taxon>
    </lineage>
</organism>
<dbReference type="PANTHER" id="PTHR33841:SF1">
    <property type="entry name" value="DNA METHYLTRANSFERASE A"/>
    <property type="match status" value="1"/>
</dbReference>
<dbReference type="PANTHER" id="PTHR33841">
    <property type="entry name" value="DNA METHYLTRANSFERASE YEEA-RELATED"/>
    <property type="match status" value="1"/>
</dbReference>
<comment type="caution">
    <text evidence="7">The sequence shown here is derived from an EMBL/GenBank/DDBJ whole genome shotgun (WGS) entry which is preliminary data.</text>
</comment>
<dbReference type="Proteomes" id="UP001167796">
    <property type="component" value="Unassembled WGS sequence"/>
</dbReference>
<evidence type="ECO:0000256" key="3">
    <source>
        <dbReference type="ARBA" id="ARBA00022679"/>
    </source>
</evidence>
<protein>
    <recommendedName>
        <fullName evidence="1">site-specific DNA-methyltransferase (adenine-specific)</fullName>
        <ecNumber evidence="1">2.1.1.72</ecNumber>
    </recommendedName>
</protein>
<gene>
    <name evidence="7" type="ORF">Q5H92_23750</name>
</gene>
<dbReference type="PROSITE" id="PS00092">
    <property type="entry name" value="N6_MTASE"/>
    <property type="match status" value="1"/>
</dbReference>
<dbReference type="InterPro" id="IPR046819">
    <property type="entry name" value="MmeI_hel"/>
</dbReference>
<dbReference type="Pfam" id="PF20473">
    <property type="entry name" value="MmeI_Mtase"/>
    <property type="match status" value="1"/>
</dbReference>
<dbReference type="PRINTS" id="PR00507">
    <property type="entry name" value="N12N6MTFRASE"/>
</dbReference>
<evidence type="ECO:0000256" key="1">
    <source>
        <dbReference type="ARBA" id="ARBA00011900"/>
    </source>
</evidence>
<evidence type="ECO:0000256" key="2">
    <source>
        <dbReference type="ARBA" id="ARBA00022603"/>
    </source>
</evidence>
<dbReference type="InterPro" id="IPR029063">
    <property type="entry name" value="SAM-dependent_MTases_sf"/>
</dbReference>
<dbReference type="Gene3D" id="3.40.50.150">
    <property type="entry name" value="Vaccinia Virus protein VP39"/>
    <property type="match status" value="1"/>
</dbReference>
<name>A0ABT9AHU0_9BACT</name>
<feature type="domain" description="MmeI-like helicase spacer" evidence="5">
    <location>
        <begin position="121"/>
        <end position="193"/>
    </location>
</feature>
<evidence type="ECO:0000256" key="4">
    <source>
        <dbReference type="ARBA" id="ARBA00047942"/>
    </source>
</evidence>
<dbReference type="InterPro" id="IPR002052">
    <property type="entry name" value="DNA_methylase_N6_adenine_CS"/>
</dbReference>
<evidence type="ECO:0000313" key="8">
    <source>
        <dbReference type="Proteomes" id="UP001167796"/>
    </source>
</evidence>
<keyword evidence="8" id="KW-1185">Reference proteome</keyword>
<dbReference type="InterPro" id="IPR050953">
    <property type="entry name" value="N4_N6_ade-DNA_methylase"/>
</dbReference>
<dbReference type="Pfam" id="PF20465">
    <property type="entry name" value="MmeI_hel"/>
    <property type="match status" value="1"/>
</dbReference>
<dbReference type="EC" id="2.1.1.72" evidence="1"/>
<keyword evidence="3" id="KW-0808">Transferase</keyword>
<accession>A0ABT9AHU0</accession>
<proteinExistence type="predicted"/>